<dbReference type="Gene3D" id="3.10.450.410">
    <property type="match status" value="1"/>
</dbReference>
<dbReference type="AlphaFoldDB" id="A0A7W5XY86"/>
<feature type="chain" id="PRO_5031288570" description="DUF4348 domain-containing protein" evidence="1">
    <location>
        <begin position="19"/>
        <end position="275"/>
    </location>
</feature>
<organism evidence="2 3">
    <name type="scientific">Alloprevotella rava</name>
    <dbReference type="NCBI Taxonomy" id="671218"/>
    <lineage>
        <taxon>Bacteria</taxon>
        <taxon>Pseudomonadati</taxon>
        <taxon>Bacteroidota</taxon>
        <taxon>Bacteroidia</taxon>
        <taxon>Bacteroidales</taxon>
        <taxon>Prevotellaceae</taxon>
        <taxon>Alloprevotella</taxon>
    </lineage>
</organism>
<reference evidence="2 3" key="1">
    <citation type="submission" date="2020-08" db="EMBL/GenBank/DDBJ databases">
        <title>Genomic Encyclopedia of Type Strains, Phase IV (KMG-IV): sequencing the most valuable type-strain genomes for metagenomic binning, comparative biology and taxonomic classification.</title>
        <authorList>
            <person name="Goeker M."/>
        </authorList>
    </citation>
    <scope>NUCLEOTIDE SEQUENCE [LARGE SCALE GENOMIC DNA]</scope>
    <source>
        <strain evidence="2 3">DSM 22548</strain>
    </source>
</reference>
<dbReference type="Proteomes" id="UP000541425">
    <property type="component" value="Unassembled WGS sequence"/>
</dbReference>
<evidence type="ECO:0000256" key="1">
    <source>
        <dbReference type="SAM" id="SignalP"/>
    </source>
</evidence>
<proteinExistence type="predicted"/>
<dbReference type="PROSITE" id="PS51257">
    <property type="entry name" value="PROKAR_LIPOPROTEIN"/>
    <property type="match status" value="1"/>
</dbReference>
<comment type="caution">
    <text evidence="2">The sequence shown here is derived from an EMBL/GenBank/DDBJ whole genome shotgun (WGS) entry which is preliminary data.</text>
</comment>
<gene>
    <name evidence="2" type="ORF">FHS60_001468</name>
</gene>
<accession>A0A7W5XY86</accession>
<name>A0A7W5XY86_9BACT</name>
<keyword evidence="1" id="KW-0732">Signal</keyword>
<dbReference type="EMBL" id="JACICA010000007">
    <property type="protein sequence ID" value="MBB3702995.1"/>
    <property type="molecule type" value="Genomic_DNA"/>
</dbReference>
<feature type="signal peptide" evidence="1">
    <location>
        <begin position="1"/>
        <end position="18"/>
    </location>
</feature>
<dbReference type="RefSeq" id="WP_183696881.1">
    <property type="nucleotide sequence ID" value="NZ_JACICA010000007.1"/>
</dbReference>
<evidence type="ECO:0000313" key="3">
    <source>
        <dbReference type="Proteomes" id="UP000541425"/>
    </source>
</evidence>
<dbReference type="InterPro" id="IPR025590">
    <property type="entry name" value="DUF4348"/>
</dbReference>
<evidence type="ECO:0008006" key="4">
    <source>
        <dbReference type="Google" id="ProtNLM"/>
    </source>
</evidence>
<evidence type="ECO:0000313" key="2">
    <source>
        <dbReference type="EMBL" id="MBB3702995.1"/>
    </source>
</evidence>
<protein>
    <recommendedName>
        <fullName evidence="4">DUF4348 domain-containing protein</fullName>
    </recommendedName>
</protein>
<sequence>MKCFLGLFSVLLLLFSCGGNKPSEQKNVMREDTTVVKDIPADSPQLSEAEPPVAADGVFDDFAFNFMSNRRFQSERILFPLKYVVDGKDTQIEMDKWTFDPLYSKKEIYTMIFDSKKSMKNQKDPDLAHVVVEWIYLTKNRVKQYVFDKTEGRWMMTSLIDEQLKENENSDFLNFYKQFSSDRSYQIKHIQSPFSLILQDPDTYKPISGVGDPVQWQDFAPELPKGVITNINYGQKYTNSKQRLLMVAASDGAMSSIITFKKVRGQWMVTRLENN</sequence>
<dbReference type="Pfam" id="PF14254">
    <property type="entry name" value="DUF4348"/>
    <property type="match status" value="1"/>
</dbReference>